<organism evidence="3 4">
    <name type="scientific">Oldenlandia corymbosa var. corymbosa</name>
    <dbReference type="NCBI Taxonomy" id="529605"/>
    <lineage>
        <taxon>Eukaryota</taxon>
        <taxon>Viridiplantae</taxon>
        <taxon>Streptophyta</taxon>
        <taxon>Embryophyta</taxon>
        <taxon>Tracheophyta</taxon>
        <taxon>Spermatophyta</taxon>
        <taxon>Magnoliopsida</taxon>
        <taxon>eudicotyledons</taxon>
        <taxon>Gunneridae</taxon>
        <taxon>Pentapetalae</taxon>
        <taxon>asterids</taxon>
        <taxon>lamiids</taxon>
        <taxon>Gentianales</taxon>
        <taxon>Rubiaceae</taxon>
        <taxon>Rubioideae</taxon>
        <taxon>Spermacoceae</taxon>
        <taxon>Hedyotis-Oldenlandia complex</taxon>
        <taxon>Oldenlandia</taxon>
    </lineage>
</organism>
<accession>A0AAV1CCN9</accession>
<dbReference type="PANTHER" id="PTHR31071">
    <property type="entry name" value="GB|AAF24581.1"/>
    <property type="match status" value="1"/>
</dbReference>
<keyword evidence="4" id="KW-1185">Reference proteome</keyword>
<dbReference type="Proteomes" id="UP001161247">
    <property type="component" value="Chromosome 2"/>
</dbReference>
<feature type="region of interest" description="Disordered" evidence="2">
    <location>
        <begin position="219"/>
        <end position="245"/>
    </location>
</feature>
<name>A0AAV1CCN9_OLDCO</name>
<dbReference type="PANTHER" id="PTHR31071:SF39">
    <property type="entry name" value="PROTEIN BRANCHLESS TRICHOME"/>
    <property type="match status" value="1"/>
</dbReference>
<protein>
    <submittedName>
        <fullName evidence="3">OLC1v1028850C1</fullName>
    </submittedName>
</protein>
<gene>
    <name evidence="3" type="ORF">OLC1_LOCUS4793</name>
</gene>
<reference evidence="3" key="1">
    <citation type="submission" date="2023-03" db="EMBL/GenBank/DDBJ databases">
        <authorList>
            <person name="Julca I."/>
        </authorList>
    </citation>
    <scope>NUCLEOTIDE SEQUENCE</scope>
</reference>
<dbReference type="InterPro" id="IPR043424">
    <property type="entry name" value="BLT-like"/>
</dbReference>
<evidence type="ECO:0000256" key="1">
    <source>
        <dbReference type="SAM" id="Coils"/>
    </source>
</evidence>
<feature type="coiled-coil region" evidence="1">
    <location>
        <begin position="105"/>
        <end position="185"/>
    </location>
</feature>
<dbReference type="EMBL" id="OX459119">
    <property type="protein sequence ID" value="CAI9093364.1"/>
    <property type="molecule type" value="Genomic_DNA"/>
</dbReference>
<evidence type="ECO:0000256" key="2">
    <source>
        <dbReference type="SAM" id="MobiDB-lite"/>
    </source>
</evidence>
<keyword evidence="1" id="KW-0175">Coiled coil</keyword>
<dbReference type="AlphaFoldDB" id="A0AAV1CCN9"/>
<proteinExistence type="predicted"/>
<feature type="compositionally biased region" description="Polar residues" evidence="2">
    <location>
        <begin position="222"/>
        <end position="241"/>
    </location>
</feature>
<evidence type="ECO:0000313" key="4">
    <source>
        <dbReference type="Proteomes" id="UP001161247"/>
    </source>
</evidence>
<sequence length="355" mass="40683">MTLEEKERMMMMMIRKSPEENLQIESITNDPFIFSATLPAWKLYENPFYTNSSSTPQFPTQYQIHPTKTNQQDQNHQPEKRIHRLQLPISTRKISASFWDLTFIKPLMESELELARAKITELKAELERERRARKKAESANKKLVREMSEAKKGKESLEKLCQELAREISSDKAEMDRMRKDMEAERKMLHVAEVLREERVQMKLADAKLALEEKLHELREPFSSSSEGSRLNRPNQPSKQATNHHHYSLNHISSGCGDEVKFSGVLAEKTDCDNLSNIDCAIINAPSSTNSSHQPENPHIRRGIKGFVEFPKVVKAIGSKSSKHFGTKLECQKAQLRTLLLNRTRSSPIASSATN</sequence>
<evidence type="ECO:0000313" key="3">
    <source>
        <dbReference type="EMBL" id="CAI9093364.1"/>
    </source>
</evidence>